<proteinExistence type="predicted"/>
<gene>
    <name evidence="2" type="ORF">LITE_LOCUS28628</name>
</gene>
<protein>
    <submittedName>
        <fullName evidence="2">Uncharacterized protein</fullName>
    </submittedName>
</protein>
<dbReference type="Proteomes" id="UP001154282">
    <property type="component" value="Unassembled WGS sequence"/>
</dbReference>
<accession>A0AAV0MFP3</accession>
<feature type="region of interest" description="Disordered" evidence="1">
    <location>
        <begin position="59"/>
        <end position="84"/>
    </location>
</feature>
<feature type="non-terminal residue" evidence="2">
    <location>
        <position position="1"/>
    </location>
</feature>
<reference evidence="2" key="1">
    <citation type="submission" date="2022-08" db="EMBL/GenBank/DDBJ databases">
        <authorList>
            <person name="Gutierrez-Valencia J."/>
        </authorList>
    </citation>
    <scope>NUCLEOTIDE SEQUENCE</scope>
</reference>
<evidence type="ECO:0000256" key="1">
    <source>
        <dbReference type="SAM" id="MobiDB-lite"/>
    </source>
</evidence>
<evidence type="ECO:0000313" key="2">
    <source>
        <dbReference type="EMBL" id="CAI0445587.1"/>
    </source>
</evidence>
<evidence type="ECO:0000313" key="3">
    <source>
        <dbReference type="Proteomes" id="UP001154282"/>
    </source>
</evidence>
<keyword evidence="3" id="KW-1185">Reference proteome</keyword>
<dbReference type="AlphaFoldDB" id="A0AAV0MFP3"/>
<organism evidence="2 3">
    <name type="scientific">Linum tenue</name>
    <dbReference type="NCBI Taxonomy" id="586396"/>
    <lineage>
        <taxon>Eukaryota</taxon>
        <taxon>Viridiplantae</taxon>
        <taxon>Streptophyta</taxon>
        <taxon>Embryophyta</taxon>
        <taxon>Tracheophyta</taxon>
        <taxon>Spermatophyta</taxon>
        <taxon>Magnoliopsida</taxon>
        <taxon>eudicotyledons</taxon>
        <taxon>Gunneridae</taxon>
        <taxon>Pentapetalae</taxon>
        <taxon>rosids</taxon>
        <taxon>fabids</taxon>
        <taxon>Malpighiales</taxon>
        <taxon>Linaceae</taxon>
        <taxon>Linum</taxon>
    </lineage>
</organism>
<sequence>GFKAYRRTHRRSYAHPNYPPCAVKLLGPLHTRTDTTSHLRQSARPVSDRNVRSDLIPISLSSSTPNFPSPPASNLTAQSQKPHSSQLLRHLRQLITRGVLSVSADHHFHQRGSPVNHRGTAGEISRVKFIVDKRTNESLGFAMCGLLAKSLPISLWKE</sequence>
<dbReference type="EMBL" id="CAMGYJ010000007">
    <property type="protein sequence ID" value="CAI0445587.1"/>
    <property type="molecule type" value="Genomic_DNA"/>
</dbReference>
<comment type="caution">
    <text evidence="2">The sequence shown here is derived from an EMBL/GenBank/DDBJ whole genome shotgun (WGS) entry which is preliminary data.</text>
</comment>
<name>A0AAV0MFP3_9ROSI</name>